<keyword evidence="3" id="KW-1185">Reference proteome</keyword>
<gene>
    <name evidence="2" type="ORF">BU16DRAFT_194030</name>
</gene>
<protein>
    <submittedName>
        <fullName evidence="2">Uncharacterized protein</fullName>
    </submittedName>
</protein>
<evidence type="ECO:0000313" key="2">
    <source>
        <dbReference type="EMBL" id="KAF2501224.1"/>
    </source>
</evidence>
<feature type="compositionally biased region" description="Basic residues" evidence="1">
    <location>
        <begin position="219"/>
        <end position="229"/>
    </location>
</feature>
<dbReference type="EMBL" id="MU004182">
    <property type="protein sequence ID" value="KAF2501224.1"/>
    <property type="molecule type" value="Genomic_DNA"/>
</dbReference>
<feature type="compositionally biased region" description="Basic and acidic residues" evidence="1">
    <location>
        <begin position="52"/>
        <end position="87"/>
    </location>
</feature>
<dbReference type="AlphaFoldDB" id="A0A6A6R9Y8"/>
<feature type="compositionally biased region" description="Basic and acidic residues" evidence="1">
    <location>
        <begin position="94"/>
        <end position="116"/>
    </location>
</feature>
<evidence type="ECO:0000256" key="1">
    <source>
        <dbReference type="SAM" id="MobiDB-lite"/>
    </source>
</evidence>
<dbReference type="OrthoDB" id="3944683at2759"/>
<evidence type="ECO:0000313" key="3">
    <source>
        <dbReference type="Proteomes" id="UP000799750"/>
    </source>
</evidence>
<organism evidence="2 3">
    <name type="scientific">Lophium mytilinum</name>
    <dbReference type="NCBI Taxonomy" id="390894"/>
    <lineage>
        <taxon>Eukaryota</taxon>
        <taxon>Fungi</taxon>
        <taxon>Dikarya</taxon>
        <taxon>Ascomycota</taxon>
        <taxon>Pezizomycotina</taxon>
        <taxon>Dothideomycetes</taxon>
        <taxon>Pleosporomycetidae</taxon>
        <taxon>Mytilinidiales</taxon>
        <taxon>Mytilinidiaceae</taxon>
        <taxon>Lophium</taxon>
    </lineage>
</organism>
<proteinExistence type="predicted"/>
<accession>A0A6A6R9Y8</accession>
<feature type="region of interest" description="Disordered" evidence="1">
    <location>
        <begin position="1"/>
        <end position="244"/>
    </location>
</feature>
<name>A0A6A6R9Y8_9PEZI</name>
<reference evidence="2" key="1">
    <citation type="journal article" date="2020" name="Stud. Mycol.">
        <title>101 Dothideomycetes genomes: a test case for predicting lifestyles and emergence of pathogens.</title>
        <authorList>
            <person name="Haridas S."/>
            <person name="Albert R."/>
            <person name="Binder M."/>
            <person name="Bloem J."/>
            <person name="Labutti K."/>
            <person name="Salamov A."/>
            <person name="Andreopoulos B."/>
            <person name="Baker S."/>
            <person name="Barry K."/>
            <person name="Bills G."/>
            <person name="Bluhm B."/>
            <person name="Cannon C."/>
            <person name="Castanera R."/>
            <person name="Culley D."/>
            <person name="Daum C."/>
            <person name="Ezra D."/>
            <person name="Gonzalez J."/>
            <person name="Henrissat B."/>
            <person name="Kuo A."/>
            <person name="Liang C."/>
            <person name="Lipzen A."/>
            <person name="Lutzoni F."/>
            <person name="Magnuson J."/>
            <person name="Mondo S."/>
            <person name="Nolan M."/>
            <person name="Ohm R."/>
            <person name="Pangilinan J."/>
            <person name="Park H.-J."/>
            <person name="Ramirez L."/>
            <person name="Alfaro M."/>
            <person name="Sun H."/>
            <person name="Tritt A."/>
            <person name="Yoshinaga Y."/>
            <person name="Zwiers L.-H."/>
            <person name="Turgeon B."/>
            <person name="Goodwin S."/>
            <person name="Spatafora J."/>
            <person name="Crous P."/>
            <person name="Grigoriev I."/>
        </authorList>
    </citation>
    <scope>NUCLEOTIDE SEQUENCE</scope>
    <source>
        <strain evidence="2">CBS 269.34</strain>
    </source>
</reference>
<sequence length="319" mass="36830">MCWCWPFSGKPPPPKKKKSRPRSSESRSEKHAYDSLDAEPVVVAYPAQEPLIPKEPRRARETRTREPRTPREARPPQETRRAREPKSSRSSPKSPEKRSLEKRAVRETPRPRDARRPTVQLQVPDRWHRPVEPADSPSSSTEMLLNPRPDRSRQHRQRHSRSSTNTLRGRGAKRDPPSSSKSKKSSKPETKKSQWTRIPSPPKSTSRRDAPAQSQQRSPRQHHSSRSSRSRTPNTTARRVPDRRFAVLAATNEALEDIRREAFTYPSPPPRTQRVQRYQGVAIETAAIPFHWDCISNSYQPTVSETSRSTGTRHRRSRR</sequence>
<feature type="compositionally biased region" description="Basic and acidic residues" evidence="1">
    <location>
        <begin position="22"/>
        <end position="34"/>
    </location>
</feature>
<dbReference type="Proteomes" id="UP000799750">
    <property type="component" value="Unassembled WGS sequence"/>
</dbReference>